<proteinExistence type="predicted"/>
<keyword evidence="2" id="KW-1185">Reference proteome</keyword>
<organism evidence="1 2">
    <name type="scientific">Brachionus plicatilis</name>
    <name type="common">Marine rotifer</name>
    <name type="synonym">Brachionus muelleri</name>
    <dbReference type="NCBI Taxonomy" id="10195"/>
    <lineage>
        <taxon>Eukaryota</taxon>
        <taxon>Metazoa</taxon>
        <taxon>Spiralia</taxon>
        <taxon>Gnathifera</taxon>
        <taxon>Rotifera</taxon>
        <taxon>Eurotatoria</taxon>
        <taxon>Monogononta</taxon>
        <taxon>Pseudotrocha</taxon>
        <taxon>Ploima</taxon>
        <taxon>Brachionidae</taxon>
        <taxon>Brachionus</taxon>
    </lineage>
</organism>
<dbReference type="AlphaFoldDB" id="A0A3M7Q056"/>
<dbReference type="Proteomes" id="UP000276133">
    <property type="component" value="Unassembled WGS sequence"/>
</dbReference>
<evidence type="ECO:0000313" key="1">
    <source>
        <dbReference type="EMBL" id="RNA04604.1"/>
    </source>
</evidence>
<accession>A0A3M7Q056</accession>
<comment type="caution">
    <text evidence="1">The sequence shown here is derived from an EMBL/GenBank/DDBJ whole genome shotgun (WGS) entry which is preliminary data.</text>
</comment>
<evidence type="ECO:0000313" key="2">
    <source>
        <dbReference type="Proteomes" id="UP000276133"/>
    </source>
</evidence>
<protein>
    <submittedName>
        <fullName evidence="1">Uncharacterized protein</fullName>
    </submittedName>
</protein>
<reference evidence="1 2" key="1">
    <citation type="journal article" date="2018" name="Sci. Rep.">
        <title>Genomic signatures of local adaptation to the degree of environmental predictability in rotifers.</title>
        <authorList>
            <person name="Franch-Gras L."/>
            <person name="Hahn C."/>
            <person name="Garcia-Roger E.M."/>
            <person name="Carmona M.J."/>
            <person name="Serra M."/>
            <person name="Gomez A."/>
        </authorList>
    </citation>
    <scope>NUCLEOTIDE SEQUENCE [LARGE SCALE GENOMIC DNA]</scope>
    <source>
        <strain evidence="1">HYR1</strain>
    </source>
</reference>
<name>A0A3M7Q056_BRAPC</name>
<dbReference type="OrthoDB" id="10500653at2759"/>
<gene>
    <name evidence="1" type="ORF">BpHYR1_022472</name>
</gene>
<sequence>MSNLSKNMNRAKFFLNTYEQQIQIENRLNELLDCLKISDQIRINTEQSKQKVKNELDTTFDQLKVDLSKLSNNMYKKFESELIKDQIDMPIRNSENDINQLIGNLNSLSLLNDSEKLLCLKQIDSSIQQIKQNLKSIDNYRKSHVDNFYSSQHHLSHLLKNQIDNIQNTLNLNQTEDLENSKWLLTSKPLDTTKSNLKKANSYELINYDKEWAEVLEEFDDCDSDVIKKEPKQVKSIDNFSVPERFGKDKKDMITKLLNDIYAKPIGYWLLNQS</sequence>
<dbReference type="EMBL" id="REGN01008024">
    <property type="protein sequence ID" value="RNA04604.1"/>
    <property type="molecule type" value="Genomic_DNA"/>
</dbReference>